<gene>
    <name evidence="2" type="ORF">PENCOP_c006G06370</name>
</gene>
<dbReference type="AlphaFoldDB" id="A0A1V6UPA3"/>
<name>A0A1V6UPA3_9EURO</name>
<proteinExistence type="predicted"/>
<dbReference type="PANTHER" id="PTHR31687">
    <property type="match status" value="1"/>
</dbReference>
<accession>A0A1V6UPA3</accession>
<protein>
    <recommendedName>
        <fullName evidence="4">Uracil catabolism protein 4</fullName>
    </recommendedName>
</protein>
<feature type="region of interest" description="Disordered" evidence="1">
    <location>
        <begin position="1"/>
        <end position="55"/>
    </location>
</feature>
<keyword evidence="3" id="KW-1185">Reference proteome</keyword>
<dbReference type="EMBL" id="MDDG01000006">
    <property type="protein sequence ID" value="OQE40237.1"/>
    <property type="molecule type" value="Genomic_DNA"/>
</dbReference>
<evidence type="ECO:0000313" key="3">
    <source>
        <dbReference type="Proteomes" id="UP000191500"/>
    </source>
</evidence>
<reference evidence="3" key="1">
    <citation type="journal article" date="2017" name="Nat. Microbiol.">
        <title>Global analysis of biosynthetic gene clusters reveals vast potential of secondary metabolite production in Penicillium species.</title>
        <authorList>
            <person name="Nielsen J.C."/>
            <person name="Grijseels S."/>
            <person name="Prigent S."/>
            <person name="Ji B."/>
            <person name="Dainat J."/>
            <person name="Nielsen K.F."/>
            <person name="Frisvad J.C."/>
            <person name="Workman M."/>
            <person name="Nielsen J."/>
        </authorList>
    </citation>
    <scope>NUCLEOTIDE SEQUENCE [LARGE SCALE GENOMIC DNA]</scope>
    <source>
        <strain evidence="3">IBT 31321</strain>
    </source>
</reference>
<feature type="compositionally biased region" description="Basic and acidic residues" evidence="1">
    <location>
        <begin position="1"/>
        <end position="10"/>
    </location>
</feature>
<organism evidence="2 3">
    <name type="scientific">Penicillium coprophilum</name>
    <dbReference type="NCBI Taxonomy" id="36646"/>
    <lineage>
        <taxon>Eukaryota</taxon>
        <taxon>Fungi</taxon>
        <taxon>Dikarya</taxon>
        <taxon>Ascomycota</taxon>
        <taxon>Pezizomycotina</taxon>
        <taxon>Eurotiomycetes</taxon>
        <taxon>Eurotiomycetidae</taxon>
        <taxon>Eurotiales</taxon>
        <taxon>Aspergillaceae</taxon>
        <taxon>Penicillium</taxon>
    </lineage>
</organism>
<evidence type="ECO:0000313" key="2">
    <source>
        <dbReference type="EMBL" id="OQE40237.1"/>
    </source>
</evidence>
<feature type="compositionally biased region" description="Polar residues" evidence="1">
    <location>
        <begin position="22"/>
        <end position="35"/>
    </location>
</feature>
<dbReference type="Pfam" id="PF07958">
    <property type="entry name" value="DUF1688"/>
    <property type="match status" value="1"/>
</dbReference>
<comment type="caution">
    <text evidence="2">The sequence shown here is derived from an EMBL/GenBank/DDBJ whole genome shotgun (WGS) entry which is preliminary data.</text>
</comment>
<dbReference type="STRING" id="36646.A0A1V6UPA3"/>
<dbReference type="InterPro" id="IPR012469">
    <property type="entry name" value="DUF1688"/>
</dbReference>
<dbReference type="Proteomes" id="UP000191500">
    <property type="component" value="Unassembled WGS sequence"/>
</dbReference>
<evidence type="ECO:0008006" key="4">
    <source>
        <dbReference type="Google" id="ProtNLM"/>
    </source>
</evidence>
<sequence>MGLFKRKDSKNSIQTERDENEITVNSARTSNTSLRSPGYKGSGPPASIPELPIARPPDPALDPAAYLRSIHAVRERSNIVLEKAKKNQLNHFDVDMSKFEATASYIVSIIKRDYAPDYENIPPHGRWQHFDVGGRPRINQLLQSWPSRIDAQERTRRLIDLFVVSVLLDAGAGNKWSYRSKESGKVFSRSEGLAVASLEMFKSGLFSSDPTEPCQVDGAGLKKVTAEVLAKGMQHSEENPLAGIEGRSGLLVRLSEALNNQDFFGVDARPGNMLDYLLGHPSTLASSVPIVPITTLWSVLMDGFSPIWPPSRTQIDGVSIGDAWKCSNLPKSPPGQQWESIVPFHKLTQWLCYSIMVPMSKLMLIHFAGSDLLTGLPEYRNGGLLIDLGLLTLKPEDMQRGIDAYKENAQIKGQPSVEVAPLFCVDDDVIVEWRAATVGFLDDLLEEVNSQLGLQAAEDQLSLAQMLEAGTWKGGREIAEVSRPNTKEPPIMIRSDGTVF</sequence>
<evidence type="ECO:0000256" key="1">
    <source>
        <dbReference type="SAM" id="MobiDB-lite"/>
    </source>
</evidence>
<dbReference type="PANTHER" id="PTHR31687:SF3">
    <property type="entry name" value="PROTEIN URG3"/>
    <property type="match status" value="1"/>
</dbReference>